<comment type="caution">
    <text evidence="1">The sequence shown here is derived from an EMBL/GenBank/DDBJ whole genome shotgun (WGS) entry which is preliminary data.</text>
</comment>
<dbReference type="EMBL" id="JBBYHT010000002">
    <property type="protein sequence ID" value="MEL1247552.1"/>
    <property type="molecule type" value="Genomic_DNA"/>
</dbReference>
<name>A0ABU9I704_9FLAO</name>
<proteinExistence type="predicted"/>
<gene>
    <name evidence="1" type="ORF">AAEO58_05800</name>
</gene>
<sequence>MKNYLFLIILFLLVSCKSRFTDNNYSYKLIKIEKLTNHKLLSYSNNVDTLMVVTKNNITVNCIEKNLIKFSHQSNNKIDKLIDNDEEIFFEYFTKVFGNENKKILTSSGIPGKNKRRIHSYNSLPYYFENCDD</sequence>
<evidence type="ECO:0000313" key="1">
    <source>
        <dbReference type="EMBL" id="MEL1247552.1"/>
    </source>
</evidence>
<keyword evidence="2" id="KW-1185">Reference proteome</keyword>
<evidence type="ECO:0000313" key="2">
    <source>
        <dbReference type="Proteomes" id="UP001393056"/>
    </source>
</evidence>
<dbReference type="Proteomes" id="UP001393056">
    <property type="component" value="Unassembled WGS sequence"/>
</dbReference>
<protein>
    <recommendedName>
        <fullName evidence="3">Lipoprotein</fullName>
    </recommendedName>
</protein>
<evidence type="ECO:0008006" key="3">
    <source>
        <dbReference type="Google" id="ProtNLM"/>
    </source>
</evidence>
<accession>A0ABU9I704</accession>
<organism evidence="1 2">
    <name type="scientific">Flavobacterium helocola</name>
    <dbReference type="NCBI Taxonomy" id="3139139"/>
    <lineage>
        <taxon>Bacteria</taxon>
        <taxon>Pseudomonadati</taxon>
        <taxon>Bacteroidota</taxon>
        <taxon>Flavobacteriia</taxon>
        <taxon>Flavobacteriales</taxon>
        <taxon>Flavobacteriaceae</taxon>
        <taxon>Flavobacterium</taxon>
    </lineage>
</organism>
<dbReference type="RefSeq" id="WP_341682609.1">
    <property type="nucleotide sequence ID" value="NZ_JBBYHT010000002.1"/>
</dbReference>
<reference evidence="1 2" key="1">
    <citation type="submission" date="2024-04" db="EMBL/GenBank/DDBJ databases">
        <title>Flavobacterium sp. DGU41 16S ribosomal RNA gene Genome sequencing and assembly.</title>
        <authorList>
            <person name="Park S."/>
        </authorList>
    </citation>
    <scope>NUCLEOTIDE SEQUENCE [LARGE SCALE GENOMIC DNA]</scope>
    <source>
        <strain evidence="1 2">DGU41</strain>
    </source>
</reference>
<dbReference type="PROSITE" id="PS51257">
    <property type="entry name" value="PROKAR_LIPOPROTEIN"/>
    <property type="match status" value="1"/>
</dbReference>